<feature type="region of interest" description="Disordered" evidence="1">
    <location>
        <begin position="121"/>
        <end position="170"/>
    </location>
</feature>
<feature type="compositionally biased region" description="Low complexity" evidence="1">
    <location>
        <begin position="382"/>
        <end position="391"/>
    </location>
</feature>
<feature type="region of interest" description="Disordered" evidence="1">
    <location>
        <begin position="435"/>
        <end position="482"/>
    </location>
</feature>
<keyword evidence="3" id="KW-1185">Reference proteome</keyword>
<feature type="region of interest" description="Disordered" evidence="1">
    <location>
        <begin position="1"/>
        <end position="69"/>
    </location>
</feature>
<accession>A0A9W6BYR9</accession>
<dbReference type="OrthoDB" id="5682at2759"/>
<dbReference type="AlphaFoldDB" id="A0A9W6BYR9"/>
<proteinExistence type="predicted"/>
<gene>
    <name evidence="2" type="primary">PLEST007895</name>
    <name evidence="2" type="ORF">PLESTB_001666900</name>
</gene>
<feature type="compositionally biased region" description="Low complexity" evidence="1">
    <location>
        <begin position="1"/>
        <end position="11"/>
    </location>
</feature>
<reference evidence="2 3" key="1">
    <citation type="journal article" date="2023" name="Commun. Biol.">
        <title>Reorganization of the ancestral sex-determining regions during the evolution of trioecy in Pleodorina starrii.</title>
        <authorList>
            <person name="Takahashi K."/>
            <person name="Suzuki S."/>
            <person name="Kawai-Toyooka H."/>
            <person name="Yamamoto K."/>
            <person name="Hamaji T."/>
            <person name="Ootsuki R."/>
            <person name="Yamaguchi H."/>
            <person name="Kawachi M."/>
            <person name="Higashiyama T."/>
            <person name="Nozaki H."/>
        </authorList>
    </citation>
    <scope>NUCLEOTIDE SEQUENCE [LARGE SCALE GENOMIC DNA]</scope>
    <source>
        <strain evidence="2 3">NIES-4479</strain>
    </source>
</reference>
<feature type="compositionally biased region" description="Low complexity" evidence="1">
    <location>
        <begin position="36"/>
        <end position="47"/>
    </location>
</feature>
<feature type="region of interest" description="Disordered" evidence="1">
    <location>
        <begin position="372"/>
        <end position="423"/>
    </location>
</feature>
<name>A0A9W6BYR9_9CHLO</name>
<evidence type="ECO:0000313" key="3">
    <source>
        <dbReference type="Proteomes" id="UP001165080"/>
    </source>
</evidence>
<feature type="compositionally biased region" description="Basic residues" evidence="1">
    <location>
        <begin position="56"/>
        <end position="66"/>
    </location>
</feature>
<dbReference type="Proteomes" id="UP001165080">
    <property type="component" value="Unassembled WGS sequence"/>
</dbReference>
<organism evidence="2 3">
    <name type="scientific">Pleodorina starrii</name>
    <dbReference type="NCBI Taxonomy" id="330485"/>
    <lineage>
        <taxon>Eukaryota</taxon>
        <taxon>Viridiplantae</taxon>
        <taxon>Chlorophyta</taxon>
        <taxon>core chlorophytes</taxon>
        <taxon>Chlorophyceae</taxon>
        <taxon>CS clade</taxon>
        <taxon>Chlamydomonadales</taxon>
        <taxon>Volvocaceae</taxon>
        <taxon>Pleodorina</taxon>
    </lineage>
</organism>
<feature type="compositionally biased region" description="Gly residues" evidence="1">
    <location>
        <begin position="468"/>
        <end position="482"/>
    </location>
</feature>
<protein>
    <submittedName>
        <fullName evidence="2">Uncharacterized protein</fullName>
    </submittedName>
</protein>
<comment type="caution">
    <text evidence="2">The sequence shown here is derived from an EMBL/GenBank/DDBJ whole genome shotgun (WGS) entry which is preliminary data.</text>
</comment>
<evidence type="ECO:0000313" key="2">
    <source>
        <dbReference type="EMBL" id="GLC60752.1"/>
    </source>
</evidence>
<evidence type="ECO:0000256" key="1">
    <source>
        <dbReference type="SAM" id="MobiDB-lite"/>
    </source>
</evidence>
<dbReference type="EMBL" id="BRXU01000038">
    <property type="protein sequence ID" value="GLC60752.1"/>
    <property type="molecule type" value="Genomic_DNA"/>
</dbReference>
<sequence>MNSSNRLLSSSYGSAAHPPSPTCRARPGPDSFWPPTTASLHTHSASSGHVSCPLKRNAHGRSRKSPVHGQWTCASGGAIVPPVIARVTAPPTPTAIPAGASNIQRGTNKCASITSGEVATDAIVNPASRSVSSDTDESGGDRDGGGRRRLRSSSSTSGSTGVGSSGSGAIDGSEERLTLAECRHFVNLTNGIEALPMLEELQLPYSFVRIQSTACEQQNLEALVSELDANLLISLALGHCCLVYDCGSRGRDGTPRALWYGLEFVRYTLSKLWLRQPCPALLRGKNVARNFDAHIRSFRQSTVRRLQYYSKYLPPGSGAGDPAAASGGGDGGAGGGIQRLRLYGVFRPTDHDHDASHFIRLLHRHQLPTVTTSGQLPPYQPAAAAAAATAAGQRQHDTGKELSGPPTALPRLPSGEAALQSRGGGLGECLQQLEEEGRREQQQEQQEQQLGVWSQGQEQEPGQAGLVGASGDGGCSGGGGSGAASWGAGASLGGAADGVGGRADGVGDGDGEVVLARYGFRLFRRGLSPAEWAARAEVEVAAAVAAARAEVEVAAAVAAPEACAAVGDMPGAGAVC</sequence>